<dbReference type="Pfam" id="PF07152">
    <property type="entry name" value="YaeQ"/>
    <property type="match status" value="1"/>
</dbReference>
<dbReference type="PIRSF" id="PIRSF011484">
    <property type="entry name" value="YaeQ"/>
    <property type="match status" value="1"/>
</dbReference>
<name>A0A497XD94_9PROT</name>
<protein>
    <submittedName>
        <fullName evidence="1">Uncharacterized protein YaeQ</fullName>
    </submittedName>
</protein>
<dbReference type="InterPro" id="IPR038590">
    <property type="entry name" value="YaeQ_sf"/>
</dbReference>
<dbReference type="OrthoDB" id="5293309at2"/>
<proteinExistence type="predicted"/>
<dbReference type="EMBL" id="RCCI01000005">
    <property type="protein sequence ID" value="RLJ64636.1"/>
    <property type="molecule type" value="Genomic_DNA"/>
</dbReference>
<dbReference type="PANTHER" id="PTHR38784:SF1">
    <property type="entry name" value="SUCROSE PHOSPHORYLASE"/>
    <property type="match status" value="1"/>
</dbReference>
<evidence type="ECO:0000313" key="2">
    <source>
        <dbReference type="Proteomes" id="UP000268908"/>
    </source>
</evidence>
<reference evidence="1 2" key="1">
    <citation type="submission" date="2018-10" db="EMBL/GenBank/DDBJ databases">
        <title>Genomic Encyclopedia of Type Strains, Phase IV (KMG-IV): sequencing the most valuable type-strain genomes for metagenomic binning, comparative biology and taxonomic classification.</title>
        <authorList>
            <person name="Goeker M."/>
        </authorList>
    </citation>
    <scope>NUCLEOTIDE SEQUENCE [LARGE SCALE GENOMIC DNA]</scope>
    <source>
        <strain evidence="1 2">DSM 26916</strain>
    </source>
</reference>
<organism evidence="1 2">
    <name type="scientific">Sulfurisoma sediminicola</name>
    <dbReference type="NCBI Taxonomy" id="1381557"/>
    <lineage>
        <taxon>Bacteria</taxon>
        <taxon>Pseudomonadati</taxon>
        <taxon>Pseudomonadota</taxon>
        <taxon>Betaproteobacteria</taxon>
        <taxon>Nitrosomonadales</taxon>
        <taxon>Sterolibacteriaceae</taxon>
        <taxon>Sulfurisoma</taxon>
    </lineage>
</organism>
<dbReference type="InterPro" id="IPR011335">
    <property type="entry name" value="Restrct_endonuc-II-like"/>
</dbReference>
<dbReference type="Gene3D" id="3.10.640.10">
    <property type="entry name" value="Restriction endonuclease-like alpha-beta roll domain"/>
    <property type="match status" value="1"/>
</dbReference>
<dbReference type="InterPro" id="IPR009822">
    <property type="entry name" value="YaeQ"/>
</dbReference>
<dbReference type="Proteomes" id="UP000268908">
    <property type="component" value="Unassembled WGS sequence"/>
</dbReference>
<gene>
    <name evidence="1" type="ORF">DFR35_1277</name>
</gene>
<dbReference type="PANTHER" id="PTHR38784">
    <property type="entry name" value="SUCROSE PHOSPHORYLASE"/>
    <property type="match status" value="1"/>
</dbReference>
<dbReference type="SMART" id="SM01322">
    <property type="entry name" value="YaeQ"/>
    <property type="match status" value="1"/>
</dbReference>
<dbReference type="AlphaFoldDB" id="A0A497XD94"/>
<accession>A0A497XD94</accession>
<comment type="caution">
    <text evidence="1">The sequence shown here is derived from an EMBL/GenBank/DDBJ whole genome shotgun (WGS) entry which is preliminary data.</text>
</comment>
<evidence type="ECO:0000313" key="1">
    <source>
        <dbReference type="EMBL" id="RLJ64636.1"/>
    </source>
</evidence>
<keyword evidence="2" id="KW-1185">Reference proteome</keyword>
<dbReference type="SUPFAM" id="SSF52980">
    <property type="entry name" value="Restriction endonuclease-like"/>
    <property type="match status" value="1"/>
</dbReference>
<dbReference type="CDD" id="cd22368">
    <property type="entry name" value="YaeQ-like"/>
    <property type="match status" value="1"/>
</dbReference>
<sequence length="182" mass="20317">MALKSTIFKARLNIADMDRPYYGEHTLTLARHPSETDERMMVRLLAFALFADERLEFGRGLSAEDEPALWLRDYSGVIERWIEVGLPDEKALRKAAGRAVEVVVVAYGGRAMDAWWAKEGGPLARMDKLQVWALDGEQSAALAALAQRGMDLQCTIQDGQVWLTDGTETVLIEPRRLAGRGE</sequence>
<dbReference type="RefSeq" id="WP_121240833.1">
    <property type="nucleotide sequence ID" value="NZ_BHVV01000006.1"/>
</dbReference>